<dbReference type="WBParaSite" id="MBELARI_LOCUS18809">
    <property type="protein sequence ID" value="MBELARI_LOCUS18809"/>
    <property type="gene ID" value="MBELARI_LOCUS18809"/>
</dbReference>
<dbReference type="PANTHER" id="PTHR10796:SF92">
    <property type="entry name" value="PATCHED-RELATED, ISOFORM A"/>
    <property type="match status" value="1"/>
</dbReference>
<evidence type="ECO:0000256" key="1">
    <source>
        <dbReference type="ARBA" id="ARBA00004651"/>
    </source>
</evidence>
<dbReference type="GO" id="GO:0005886">
    <property type="term" value="C:plasma membrane"/>
    <property type="evidence" value="ECO:0007669"/>
    <property type="project" value="UniProtKB-SubCell"/>
</dbReference>
<keyword evidence="4 8" id="KW-0812">Transmembrane</keyword>
<feature type="domain" description="SSD" evidence="9">
    <location>
        <begin position="284"/>
        <end position="456"/>
    </location>
</feature>
<sequence>MFWGSALQKRTPPLRAPLQRITRGFNNCLHNAFARIGFSIGSHPVLFFLLFLILLSFSAGIFRLRFSTKLQYGFISTRARAIAEQRVHDEFHGHNNDHFQHFIVSIQRRDHGNLLNVNDLNTVLEIEEFISKTFSVFHNGHEFVHKDLCRDRCQSNQLLYMFKKIIDEVETENVLIDHPKSRYNDAKFLVAHHLHGVRRKDEEELIPYNTPLMRSNKTKLSKIEMISLYYEAPLESPDALSIITEWETGLMKWSQIQSDFPDFSIDVMGDKALGQEMQRGGMTLIPHMAIGFMLTLIFVTITVTKKINAGIKDVIPVTIIVIGVLLAPIGAVLFTFGITGWLYIEIYPILIVLPTLVISIGVDDAFLALHCWSNSMLELDKMKQENHLEAIPALLSKVLVEVGPSMLLTSLTNCMAFAVGAFFAPPAIQVFSIVAAIAMLADFVFEIVCFCSLLALSGRFYKSGSLAQSRPTKLFSNLMFRYSRIITKRPVQFVIMSVTAMFFAFSVYGAFSMTTQINSTRIIPSDSPLQKADGLLRKYIWAEFEPALVYVNSPPNIADEKGYHAFKTMVEEFEALPRCIGANATMLWLNDYELAMSKVAELFSTLGLKYFLDYQELPYFMKEIGGAWNSSVKWHLKNAFPVVDAFVFYIGFHNATTWNQRAENMNNWRAVADRWKQFNVTVFSENSAVYDGIFNMGPTTYQTAAFTLASMVIVCLFFVPSFIGVCSAAFAISSISIGVFGGLSWLGFDLDPITMVAIVMSIGFSVDYTAHICYHFHRAHSTLPPRSLPADYVYSAINSVGIPMLQAAASTVICFIPVTVHPDYTPEVFVTTIIVVVLLGLLHGFVILPSMLALIPNHFFDSNPETRRNTVPMVEEKDDSNIIVNSPNKTGVPLLPEI</sequence>
<evidence type="ECO:0000256" key="7">
    <source>
        <dbReference type="ARBA" id="ARBA00023180"/>
    </source>
</evidence>
<name>A0AAF3J689_9BILA</name>
<dbReference type="GO" id="GO:0018996">
    <property type="term" value="P:molting cycle, collagen and cuticulin-based cuticle"/>
    <property type="evidence" value="ECO:0007669"/>
    <property type="project" value="TreeGrafter"/>
</dbReference>
<evidence type="ECO:0000256" key="6">
    <source>
        <dbReference type="ARBA" id="ARBA00023136"/>
    </source>
</evidence>
<feature type="transmembrane region" description="Helical" evidence="8">
    <location>
        <begin position="795"/>
        <end position="818"/>
    </location>
</feature>
<dbReference type="PROSITE" id="PS50156">
    <property type="entry name" value="SSD"/>
    <property type="match status" value="1"/>
</dbReference>
<dbReference type="PANTHER" id="PTHR10796">
    <property type="entry name" value="PATCHED-RELATED"/>
    <property type="match status" value="1"/>
</dbReference>
<dbReference type="Proteomes" id="UP000887575">
    <property type="component" value="Unassembled WGS sequence"/>
</dbReference>
<proteinExistence type="inferred from homology"/>
<dbReference type="InterPro" id="IPR051697">
    <property type="entry name" value="Patched_domain-protein"/>
</dbReference>
<evidence type="ECO:0000313" key="11">
    <source>
        <dbReference type="WBParaSite" id="MBELARI_LOCUS18809"/>
    </source>
</evidence>
<feature type="transmembrane region" description="Helical" evidence="8">
    <location>
        <begin position="753"/>
        <end position="774"/>
    </location>
</feature>
<dbReference type="AlphaFoldDB" id="A0AAF3J689"/>
<evidence type="ECO:0000259" key="9">
    <source>
        <dbReference type="PROSITE" id="PS50156"/>
    </source>
</evidence>
<dbReference type="GO" id="GO:0030659">
    <property type="term" value="C:cytoplasmic vesicle membrane"/>
    <property type="evidence" value="ECO:0007669"/>
    <property type="project" value="TreeGrafter"/>
</dbReference>
<feature type="transmembrane region" description="Helical" evidence="8">
    <location>
        <begin position="830"/>
        <end position="855"/>
    </location>
</feature>
<feature type="transmembrane region" description="Helical" evidence="8">
    <location>
        <begin position="430"/>
        <end position="456"/>
    </location>
</feature>
<dbReference type="InterPro" id="IPR000731">
    <property type="entry name" value="SSD"/>
</dbReference>
<feature type="transmembrane region" description="Helical" evidence="8">
    <location>
        <begin position="315"/>
        <end position="343"/>
    </location>
</feature>
<keyword evidence="6 8" id="KW-0472">Membrane</keyword>
<organism evidence="10 11">
    <name type="scientific">Mesorhabditis belari</name>
    <dbReference type="NCBI Taxonomy" id="2138241"/>
    <lineage>
        <taxon>Eukaryota</taxon>
        <taxon>Metazoa</taxon>
        <taxon>Ecdysozoa</taxon>
        <taxon>Nematoda</taxon>
        <taxon>Chromadorea</taxon>
        <taxon>Rhabditida</taxon>
        <taxon>Rhabditina</taxon>
        <taxon>Rhabditomorpha</taxon>
        <taxon>Rhabditoidea</taxon>
        <taxon>Rhabditidae</taxon>
        <taxon>Mesorhabditinae</taxon>
        <taxon>Mesorhabditis</taxon>
    </lineage>
</organism>
<keyword evidence="10" id="KW-1185">Reference proteome</keyword>
<feature type="transmembrane region" description="Helical" evidence="8">
    <location>
        <begin position="45"/>
        <end position="66"/>
    </location>
</feature>
<keyword evidence="5 8" id="KW-1133">Transmembrane helix</keyword>
<dbReference type="Gene3D" id="1.20.1640.10">
    <property type="entry name" value="Multidrug efflux transporter AcrB transmembrane domain"/>
    <property type="match status" value="2"/>
</dbReference>
<evidence type="ECO:0000256" key="8">
    <source>
        <dbReference type="SAM" id="Phobius"/>
    </source>
</evidence>
<feature type="transmembrane region" description="Helical" evidence="8">
    <location>
        <begin position="284"/>
        <end position="303"/>
    </location>
</feature>
<dbReference type="Pfam" id="PF02460">
    <property type="entry name" value="Patched"/>
    <property type="match status" value="1"/>
</dbReference>
<comment type="subcellular location">
    <subcellularLocation>
        <location evidence="1">Cell membrane</location>
        <topology evidence="1">Multi-pass membrane protein</topology>
    </subcellularLocation>
</comment>
<comment type="similarity">
    <text evidence="2">Belongs to the patched family.</text>
</comment>
<feature type="transmembrane region" description="Helical" evidence="8">
    <location>
        <begin position="349"/>
        <end position="372"/>
    </location>
</feature>
<keyword evidence="3" id="KW-1003">Cell membrane</keyword>
<evidence type="ECO:0000256" key="4">
    <source>
        <dbReference type="ARBA" id="ARBA00022692"/>
    </source>
</evidence>
<evidence type="ECO:0000313" key="10">
    <source>
        <dbReference type="Proteomes" id="UP000887575"/>
    </source>
</evidence>
<accession>A0AAF3J689</accession>
<feature type="transmembrane region" description="Helical" evidence="8">
    <location>
        <begin position="406"/>
        <end position="424"/>
    </location>
</feature>
<dbReference type="SUPFAM" id="SSF82866">
    <property type="entry name" value="Multidrug efflux transporter AcrB transmembrane domain"/>
    <property type="match status" value="2"/>
</dbReference>
<feature type="transmembrane region" description="Helical" evidence="8">
    <location>
        <begin position="491"/>
        <end position="511"/>
    </location>
</feature>
<evidence type="ECO:0000256" key="3">
    <source>
        <dbReference type="ARBA" id="ARBA00022475"/>
    </source>
</evidence>
<dbReference type="GO" id="GO:0006897">
    <property type="term" value="P:endocytosis"/>
    <property type="evidence" value="ECO:0007669"/>
    <property type="project" value="TreeGrafter"/>
</dbReference>
<dbReference type="InterPro" id="IPR003392">
    <property type="entry name" value="PTHD_SSD"/>
</dbReference>
<keyword evidence="7" id="KW-0325">Glycoprotein</keyword>
<protein>
    <submittedName>
        <fullName evidence="11">SSD domain-containing protein</fullName>
    </submittedName>
</protein>
<reference evidence="11" key="1">
    <citation type="submission" date="2024-02" db="UniProtKB">
        <authorList>
            <consortium name="WormBaseParasite"/>
        </authorList>
    </citation>
    <scope>IDENTIFICATION</scope>
</reference>
<evidence type="ECO:0000256" key="2">
    <source>
        <dbReference type="ARBA" id="ARBA00005585"/>
    </source>
</evidence>
<evidence type="ECO:0000256" key="5">
    <source>
        <dbReference type="ARBA" id="ARBA00022989"/>
    </source>
</evidence>
<dbReference type="FunFam" id="1.20.1640.10:FF:000013">
    <property type="entry name" value="PaTched Related family"/>
    <property type="match status" value="1"/>
</dbReference>